<accession>A0ACB7IXE3</accession>
<sequence length="1751" mass="189235">MGFCRRCGDIVSGPRCHCGGLPVAPVVSWNKVNATDEPQDKWSQTYVSKERSPSRPRTPAPTNDAAKGACSWKSSSARGDSSPKKFPRPMSSSDSTTTSRLADRVSTHIATTTASRPPSPLKQSTILPSPESDIIHSLTSQTSSLAKVYGSVLQPKESLETHSCAICSLDFPPDATIYPDPSETSSEHHRFLCRNCFITNGGSKGTCPQCTRPVLILKSEGGFVYASGRHWHKKCFNCDGCGKNLGDKPLVDLLGRPSCADCFDNCLNRTPSTPKERSALPADTTTSANPGGMMRTPKDDRVSSGSPTIDELEQRLGIVKSRESSPALEELGQRLSMLSKGRESPTRSPLARKSTIPRNEIGSPIAPSPRLGYGTETFRASASPRMLPSDGSPSLGQRFSSPERGDYWDNASKMSPARANSSPSPVRYTPTRNSPAPTEEAIEEMKQRFLRGTSMSPSLSASRSPPPVTSPPPVAPLRLASLLNSRSSPVPPSKIPRPVTVQNVDDSPSEIDSVPPTPELGSEFSDTTTQSSGLDSPPQAQANIRDDVFNSKPVSYNDPTTYSRGDFLDEDEQRGRTRRSIGQIQEDDEGTPSHTPIKRLVYDPASTQPLRKSVSSTVNSKSPPPKVTPVSSMSETQQCARCNQALFSVRAGGRYVTVPDDPGVLGSETKAYHTDCFRCYVCNEVFQESGKGQATFVKGERGPCHIQCAPPEKVTINYKMPQRVNTAFPVPTPPLKPAVRPTVSTTSPSYSSSRYERPPKTAPATQTTFPRFGSSVSCPGCRGTVSPMERGVVPGPQGTRWHSTCLVCGGKKEAKPSNSWLRGRAEERKRNEPGCGKKLDSAAKGDGEGRVWCRECWLMLPLEMRGSPQSSPMRSVVANPTGNGRIAAQMTGTTTLAKQFTGMGGADTRPWSTFLFSPACYDSHSANAGVNVLYEDSVISCAGSLAGQAPICLSSLGPVKDCWPGFFCFNRPRIMSDGLSEIGRRSLSTGGSSVELILSEIPFFSVGLLGFGVMTFLLAMKKVNLLSVFLYASILLSFSGGILDLSQILTRGTANVDRGQGADSVRGIINTREVVFAFSVGLRFMFYWTLVGTCPRSERKPRNRNTQPPPSSDDSNLHSASWNRWGIQGLVLKYISLLLVILIPILQIVWRVSPQQSFSTTYIAESAIGIVLSTTFILKLLLNVYLSPRKPWWLQFRSYLAPIVGLALNVSMDIGNISSFRFSEGTLGRFLQAIEMYILVEYLLIATFYRQSLPANNSPLLPTSAQEKGPQRPAEFGSPINKDMPPIPPSPVPKSPSLPRQELPTGPNSRSGHHSHTASMLSNWIASRRTSRRPTSDDGHLWDRDLADQAELGMADGDLGVPRQETPDVVSPLVQEALAYQQSTPAPAPAPLGPRYPIRSSRRTGLRAISVVDVQDRPTAPLDGAVVQRERANTVPLDDDSRVSISSYYGLGGSPSLPPPRLLPLLNRLSSGASSDVSIGELRRQQSDLDKSIATLRLFSPQSTTPPPNLLTSSFRQSMARTRNSGNTLGSDGSYRAESAAASEFSLSHFPDPPEEEDLANPRPRSRTGTVRSNRTVRSSRRLKATTQLPPPKVPPIGIPSRESPDSSSPERVPSTPWYGSAGTQVDVTSFLGEWLPPSGTMPLTGTPNPSSSTPAQLDAREVRRPVLRPLLLAPSADSMVAAQSAIVYNSLPGATITSQPPSTSLPRPVRTGLPPRPRIAISGPTGPRPSQAKDSIPRQPSLKPPSRENS</sequence>
<protein>
    <submittedName>
        <fullName evidence="1">Uncharacterized protein</fullName>
    </submittedName>
</protein>
<dbReference type="EMBL" id="WQMT02000005">
    <property type="protein sequence ID" value="KAG9222938.1"/>
    <property type="molecule type" value="Genomic_DNA"/>
</dbReference>
<evidence type="ECO:0000313" key="1">
    <source>
        <dbReference type="EMBL" id="KAG9222938.1"/>
    </source>
</evidence>
<comment type="caution">
    <text evidence="1">The sequence shown here is derived from an EMBL/GenBank/DDBJ whole genome shotgun (WGS) entry which is preliminary data.</text>
</comment>
<keyword evidence="2" id="KW-1185">Reference proteome</keyword>
<reference evidence="1 2" key="1">
    <citation type="journal article" date="2021" name="Appl. Environ. Microbiol.">
        <title>Genetic linkage and physical mapping for an oyster mushroom Pleurotus cornucopiae and QTL analysis for the trait cap color.</title>
        <authorList>
            <person name="Zhang Y."/>
            <person name="Gao W."/>
            <person name="Sonnenberg A."/>
            <person name="Chen Q."/>
            <person name="Zhang J."/>
            <person name="Huang C."/>
        </authorList>
    </citation>
    <scope>NUCLEOTIDE SEQUENCE [LARGE SCALE GENOMIC DNA]</scope>
    <source>
        <strain evidence="1">CCMSSC00406</strain>
    </source>
</reference>
<dbReference type="Proteomes" id="UP000824881">
    <property type="component" value="Unassembled WGS sequence"/>
</dbReference>
<name>A0ACB7IXE3_PLECO</name>
<gene>
    <name evidence="1" type="ORF">CCMSSC00406_0000373</name>
</gene>
<proteinExistence type="predicted"/>
<organism evidence="1 2">
    <name type="scientific">Pleurotus cornucopiae</name>
    <name type="common">Cornucopia mushroom</name>
    <dbReference type="NCBI Taxonomy" id="5321"/>
    <lineage>
        <taxon>Eukaryota</taxon>
        <taxon>Fungi</taxon>
        <taxon>Dikarya</taxon>
        <taxon>Basidiomycota</taxon>
        <taxon>Agaricomycotina</taxon>
        <taxon>Agaricomycetes</taxon>
        <taxon>Agaricomycetidae</taxon>
        <taxon>Agaricales</taxon>
        <taxon>Pleurotineae</taxon>
        <taxon>Pleurotaceae</taxon>
        <taxon>Pleurotus</taxon>
    </lineage>
</organism>
<evidence type="ECO:0000313" key="2">
    <source>
        <dbReference type="Proteomes" id="UP000824881"/>
    </source>
</evidence>